<dbReference type="Proteomes" id="UP001497535">
    <property type="component" value="Unassembled WGS sequence"/>
</dbReference>
<gene>
    <name evidence="1" type="ORF">MENTE1834_LOCUS16792</name>
</gene>
<proteinExistence type="predicted"/>
<keyword evidence="2" id="KW-1185">Reference proteome</keyword>
<name>A0ACB0YUZ3_MELEN</name>
<accession>A0ACB0YUZ3</accession>
<evidence type="ECO:0000313" key="2">
    <source>
        <dbReference type="Proteomes" id="UP001497535"/>
    </source>
</evidence>
<protein>
    <submittedName>
        <fullName evidence="1">Uncharacterized protein</fullName>
    </submittedName>
</protein>
<reference evidence="1" key="1">
    <citation type="submission" date="2023-11" db="EMBL/GenBank/DDBJ databases">
        <authorList>
            <person name="Poullet M."/>
        </authorList>
    </citation>
    <scope>NUCLEOTIDE SEQUENCE</scope>
    <source>
        <strain evidence="1">E1834</strain>
    </source>
</reference>
<sequence>MANKFILVPEEIYKGLTTQDSGEPNLDFIRQGLEKTKLKRETPSAKNVHYNQELRRYLQLRNEQQNRPVKPPFRLQILGKTTIIYGLVMICPLVRIQKRHHLITLYHLSCQTLNLQLH</sequence>
<organism evidence="1 2">
    <name type="scientific">Meloidogyne enterolobii</name>
    <name type="common">Root-knot nematode worm</name>
    <name type="synonym">Meloidogyne mayaguensis</name>
    <dbReference type="NCBI Taxonomy" id="390850"/>
    <lineage>
        <taxon>Eukaryota</taxon>
        <taxon>Metazoa</taxon>
        <taxon>Ecdysozoa</taxon>
        <taxon>Nematoda</taxon>
        <taxon>Chromadorea</taxon>
        <taxon>Rhabditida</taxon>
        <taxon>Tylenchina</taxon>
        <taxon>Tylenchomorpha</taxon>
        <taxon>Tylenchoidea</taxon>
        <taxon>Meloidogynidae</taxon>
        <taxon>Meloidogyninae</taxon>
        <taxon>Meloidogyne</taxon>
    </lineage>
</organism>
<comment type="caution">
    <text evidence="1">The sequence shown here is derived from an EMBL/GenBank/DDBJ whole genome shotgun (WGS) entry which is preliminary data.</text>
</comment>
<evidence type="ECO:0000313" key="1">
    <source>
        <dbReference type="EMBL" id="CAK5063600.1"/>
    </source>
</evidence>
<dbReference type="EMBL" id="CAVMJV010000019">
    <property type="protein sequence ID" value="CAK5063600.1"/>
    <property type="molecule type" value="Genomic_DNA"/>
</dbReference>